<feature type="compositionally biased region" description="Basic and acidic residues" evidence="1">
    <location>
        <begin position="302"/>
        <end position="311"/>
    </location>
</feature>
<dbReference type="Pfam" id="PF15552">
    <property type="entry name" value="DUF4657"/>
    <property type="match status" value="2"/>
</dbReference>
<feature type="region of interest" description="Disordered" evidence="1">
    <location>
        <begin position="294"/>
        <end position="322"/>
    </location>
</feature>
<protein>
    <recommendedName>
        <fullName evidence="2">DUF4657 domain-containing protein</fullName>
    </recommendedName>
</protein>
<evidence type="ECO:0000256" key="1">
    <source>
        <dbReference type="SAM" id="MobiDB-lite"/>
    </source>
</evidence>
<feature type="domain" description="DUF4657" evidence="2">
    <location>
        <begin position="154"/>
        <end position="327"/>
    </location>
</feature>
<dbReference type="PANTHER" id="PTHR37336:SF1">
    <property type="entry name" value="SIMILAR TO 9930012K11RIK PROTEIN"/>
    <property type="match status" value="1"/>
</dbReference>
<reference evidence="3" key="1">
    <citation type="submission" date="2021-09" db="EMBL/GenBank/DDBJ databases">
        <title>The genome of Mauremys mutica provides insights into the evolution of semi-aquatic lifestyle.</title>
        <authorList>
            <person name="Gong S."/>
            <person name="Gao Y."/>
        </authorList>
    </citation>
    <scope>NUCLEOTIDE SEQUENCE</scope>
    <source>
        <strain evidence="3">MM-2020</strain>
        <tissue evidence="3">Muscle</tissue>
    </source>
</reference>
<name>A0A9D3XF73_9SAUR</name>
<feature type="region of interest" description="Disordered" evidence="1">
    <location>
        <begin position="212"/>
        <end position="249"/>
    </location>
</feature>
<feature type="compositionally biased region" description="Acidic residues" evidence="1">
    <location>
        <begin position="137"/>
        <end position="151"/>
    </location>
</feature>
<gene>
    <name evidence="3" type="ORF">KIL84_011955</name>
</gene>
<dbReference type="PANTHER" id="PTHR37336">
    <property type="entry name" value="SIMILAR TO 9930012K11RIK PROTEIN"/>
    <property type="match status" value="1"/>
</dbReference>
<dbReference type="AlphaFoldDB" id="A0A9D3XF73"/>
<keyword evidence="4" id="KW-1185">Reference proteome</keyword>
<feature type="compositionally biased region" description="Polar residues" evidence="1">
    <location>
        <begin position="222"/>
        <end position="237"/>
    </location>
</feature>
<dbReference type="Proteomes" id="UP000827986">
    <property type="component" value="Unassembled WGS sequence"/>
</dbReference>
<dbReference type="EMBL" id="JAHDVG010000474">
    <property type="protein sequence ID" value="KAH1178253.1"/>
    <property type="molecule type" value="Genomic_DNA"/>
</dbReference>
<evidence type="ECO:0000313" key="3">
    <source>
        <dbReference type="EMBL" id="KAH1178253.1"/>
    </source>
</evidence>
<evidence type="ECO:0000313" key="4">
    <source>
        <dbReference type="Proteomes" id="UP000827986"/>
    </source>
</evidence>
<proteinExistence type="predicted"/>
<evidence type="ECO:0000259" key="2">
    <source>
        <dbReference type="Pfam" id="PF15552"/>
    </source>
</evidence>
<feature type="region of interest" description="Disordered" evidence="1">
    <location>
        <begin position="39"/>
        <end position="154"/>
    </location>
</feature>
<comment type="caution">
    <text evidence="3">The sequence shown here is derived from an EMBL/GenBank/DDBJ whole genome shotgun (WGS) entry which is preliminary data.</text>
</comment>
<feature type="compositionally biased region" description="Polar residues" evidence="1">
    <location>
        <begin position="104"/>
        <end position="119"/>
    </location>
</feature>
<feature type="domain" description="DUF4657" evidence="2">
    <location>
        <begin position="350"/>
        <end position="427"/>
    </location>
</feature>
<accession>A0A9D3XF73</accession>
<organism evidence="3 4">
    <name type="scientific">Mauremys mutica</name>
    <name type="common">yellowpond turtle</name>
    <dbReference type="NCBI Taxonomy" id="74926"/>
    <lineage>
        <taxon>Eukaryota</taxon>
        <taxon>Metazoa</taxon>
        <taxon>Chordata</taxon>
        <taxon>Craniata</taxon>
        <taxon>Vertebrata</taxon>
        <taxon>Euteleostomi</taxon>
        <taxon>Archelosauria</taxon>
        <taxon>Testudinata</taxon>
        <taxon>Testudines</taxon>
        <taxon>Cryptodira</taxon>
        <taxon>Durocryptodira</taxon>
        <taxon>Testudinoidea</taxon>
        <taxon>Geoemydidae</taxon>
        <taxon>Geoemydinae</taxon>
        <taxon>Mauremys</taxon>
    </lineage>
</organism>
<sequence length="513" mass="56633">MLRRRRVFAVEPLWSRDGARKPWESCVVLTSASVYRKLQEASGESTDPAPEPQRASRMSGELGLWGPAGSPTEPDLPHQLGLFPKSGRLLKSESEDSGVEMAGNENSPSTPLGSESSFSLDCLDGFQPSTADSAASDPEEGCPEAEGPEEPDPLRERAYLRNLSVSKKLAQVLQRSRKLHAPSRSPKPLGRNSLSLVELELLASYGLQGLSGKEGAAEGHSQALSSRRSLEGQSTESCGEEAEVRRDSSLTLPGQGLRYLEHICLMLEKIAQLQQANLQLQQQQKAMESRLWGQQAENAVPSEERPCRAPEEGGLSQPEPENRVEVEMQEEDLPLDSWRPHPFRARSASDTRVLQDLPRSSENEPVCSRKTAVHCVSSPTLLDQPDWGAHTLPPNMRPRNDRSHWGKVKVLINRITRKSIRASEPSPFGESAIDSRHCRPSSVKGLYNFRLVPRLPLRAATLPVVRRFSVPSGWAVAGESGLPVKRFRVPLSQVPRVLHVPDLLRPRPQLRGV</sequence>
<dbReference type="InterPro" id="IPR027958">
    <property type="entry name" value="DUF4657"/>
</dbReference>